<organism evidence="1 2">
    <name type="scientific">Phaseolus angularis</name>
    <name type="common">Azuki bean</name>
    <name type="synonym">Vigna angularis</name>
    <dbReference type="NCBI Taxonomy" id="3914"/>
    <lineage>
        <taxon>Eukaryota</taxon>
        <taxon>Viridiplantae</taxon>
        <taxon>Streptophyta</taxon>
        <taxon>Embryophyta</taxon>
        <taxon>Tracheophyta</taxon>
        <taxon>Spermatophyta</taxon>
        <taxon>Magnoliopsida</taxon>
        <taxon>eudicotyledons</taxon>
        <taxon>Gunneridae</taxon>
        <taxon>Pentapetalae</taxon>
        <taxon>rosids</taxon>
        <taxon>fabids</taxon>
        <taxon>Fabales</taxon>
        <taxon>Fabaceae</taxon>
        <taxon>Papilionoideae</taxon>
        <taxon>50 kb inversion clade</taxon>
        <taxon>NPAAA clade</taxon>
        <taxon>indigoferoid/millettioid clade</taxon>
        <taxon>Phaseoleae</taxon>
        <taxon>Vigna</taxon>
    </lineage>
</organism>
<evidence type="ECO:0000313" key="1">
    <source>
        <dbReference type="EMBL" id="KOM31311.1"/>
    </source>
</evidence>
<proteinExistence type="predicted"/>
<dbReference type="Gramene" id="KOM31311">
    <property type="protein sequence ID" value="KOM31311"/>
    <property type="gene ID" value="LR48_Vigan01g086600"/>
</dbReference>
<gene>
    <name evidence="1" type="ORF">LR48_Vigan01g086600</name>
</gene>
<dbReference type="Proteomes" id="UP000053144">
    <property type="component" value="Chromosome 1"/>
</dbReference>
<accession>A0A0L9TLG5</accession>
<sequence>MEAKETNSWCSSDSSAWWRVEGCEMMTEDNPASNATREQWRCGDFDCERQR</sequence>
<name>A0A0L9TLG5_PHAAN</name>
<evidence type="ECO:0000313" key="2">
    <source>
        <dbReference type="Proteomes" id="UP000053144"/>
    </source>
</evidence>
<reference evidence="2" key="1">
    <citation type="journal article" date="2015" name="Proc. Natl. Acad. Sci. U.S.A.">
        <title>Genome sequencing of adzuki bean (Vigna angularis) provides insight into high starch and low fat accumulation and domestication.</title>
        <authorList>
            <person name="Yang K."/>
            <person name="Tian Z."/>
            <person name="Chen C."/>
            <person name="Luo L."/>
            <person name="Zhao B."/>
            <person name="Wang Z."/>
            <person name="Yu L."/>
            <person name="Li Y."/>
            <person name="Sun Y."/>
            <person name="Li W."/>
            <person name="Chen Y."/>
            <person name="Li Y."/>
            <person name="Zhang Y."/>
            <person name="Ai D."/>
            <person name="Zhao J."/>
            <person name="Shang C."/>
            <person name="Ma Y."/>
            <person name="Wu B."/>
            <person name="Wang M."/>
            <person name="Gao L."/>
            <person name="Sun D."/>
            <person name="Zhang P."/>
            <person name="Guo F."/>
            <person name="Wang W."/>
            <person name="Li Y."/>
            <person name="Wang J."/>
            <person name="Varshney R.K."/>
            <person name="Wang J."/>
            <person name="Ling H.Q."/>
            <person name="Wan P."/>
        </authorList>
    </citation>
    <scope>NUCLEOTIDE SEQUENCE</scope>
    <source>
        <strain evidence="2">cv. Jingnong 6</strain>
    </source>
</reference>
<dbReference type="AlphaFoldDB" id="A0A0L9TLG5"/>
<dbReference type="EMBL" id="CM003371">
    <property type="protein sequence ID" value="KOM31311.1"/>
    <property type="molecule type" value="Genomic_DNA"/>
</dbReference>
<protein>
    <submittedName>
        <fullName evidence="1">Uncharacterized protein</fullName>
    </submittedName>
</protein>